<dbReference type="Gene3D" id="3.90.180.10">
    <property type="entry name" value="Medium-chain alcohol dehydrogenases, catalytic domain"/>
    <property type="match status" value="1"/>
</dbReference>
<reference evidence="1 2" key="1">
    <citation type="submission" date="2020-04" db="EMBL/GenBank/DDBJ databases">
        <authorList>
            <person name="De Canck E."/>
        </authorList>
    </citation>
    <scope>NUCLEOTIDE SEQUENCE [LARGE SCALE GENOMIC DNA]</scope>
    <source>
        <strain evidence="1 2">LMG 28614</strain>
    </source>
</reference>
<dbReference type="EMBL" id="CADIKK010000006">
    <property type="protein sequence ID" value="CAB3783979.1"/>
    <property type="molecule type" value="Genomic_DNA"/>
</dbReference>
<keyword evidence="2" id="KW-1185">Reference proteome</keyword>
<name>A0A6S7B0I7_9BURK</name>
<accession>A0A6S7B0I7</accession>
<organism evidence="1 2">
    <name type="scientific">Paraburkholderia ultramafica</name>
    <dbReference type="NCBI Taxonomy" id="1544867"/>
    <lineage>
        <taxon>Bacteria</taxon>
        <taxon>Pseudomonadati</taxon>
        <taxon>Pseudomonadota</taxon>
        <taxon>Betaproteobacteria</taxon>
        <taxon>Burkholderiales</taxon>
        <taxon>Burkholderiaceae</taxon>
        <taxon>Paraburkholderia</taxon>
    </lineage>
</organism>
<proteinExistence type="predicted"/>
<sequence>MTLDVRGAHLGPYCYPIAIDLLARGLVTSKGIVTHGFSLEEWGEAWRSML</sequence>
<dbReference type="Proteomes" id="UP000494365">
    <property type="component" value="Unassembled WGS sequence"/>
</dbReference>
<gene>
    <name evidence="1" type="ORF">LMG28614_01822</name>
</gene>
<evidence type="ECO:0000313" key="2">
    <source>
        <dbReference type="Proteomes" id="UP000494365"/>
    </source>
</evidence>
<evidence type="ECO:0000313" key="1">
    <source>
        <dbReference type="EMBL" id="CAB3783979.1"/>
    </source>
</evidence>
<protein>
    <submittedName>
        <fullName evidence="1">Uncharacterized protein</fullName>
    </submittedName>
</protein>
<dbReference type="AlphaFoldDB" id="A0A6S7B0I7"/>